<dbReference type="Proteomes" id="UP001203284">
    <property type="component" value="Unassembled WGS sequence"/>
</dbReference>
<dbReference type="SMART" id="SM00530">
    <property type="entry name" value="HTH_XRE"/>
    <property type="match status" value="1"/>
</dbReference>
<reference evidence="2 3" key="1">
    <citation type="submission" date="2022-04" db="EMBL/GenBank/DDBJ databases">
        <authorList>
            <person name="Grouzdev D.S."/>
            <person name="Pantiukh K.S."/>
            <person name="Krutkina M.S."/>
        </authorList>
    </citation>
    <scope>NUCLEOTIDE SEQUENCE [LARGE SCALE GENOMIC DNA]</scope>
    <source>
        <strain evidence="2 3">6x-1</strain>
    </source>
</reference>
<organism evidence="2 3">
    <name type="scientific">Ancylobacter crimeensis</name>
    <dbReference type="NCBI Taxonomy" id="2579147"/>
    <lineage>
        <taxon>Bacteria</taxon>
        <taxon>Pseudomonadati</taxon>
        <taxon>Pseudomonadota</taxon>
        <taxon>Alphaproteobacteria</taxon>
        <taxon>Hyphomicrobiales</taxon>
        <taxon>Xanthobacteraceae</taxon>
        <taxon>Ancylobacter</taxon>
    </lineage>
</organism>
<feature type="domain" description="HTH cro/C1-type" evidence="1">
    <location>
        <begin position="39"/>
        <end position="94"/>
    </location>
</feature>
<evidence type="ECO:0000259" key="1">
    <source>
        <dbReference type="PROSITE" id="PS50943"/>
    </source>
</evidence>
<dbReference type="InterPro" id="IPR001387">
    <property type="entry name" value="Cro/C1-type_HTH"/>
</dbReference>
<dbReference type="EMBL" id="JALKCH010000006">
    <property type="protein sequence ID" value="MCK0197387.1"/>
    <property type="molecule type" value="Genomic_DNA"/>
</dbReference>
<dbReference type="RefSeq" id="WP_247029104.1">
    <property type="nucleotide sequence ID" value="NZ_JALKCH010000006.1"/>
</dbReference>
<dbReference type="Pfam" id="PF01381">
    <property type="entry name" value="HTH_3"/>
    <property type="match status" value="1"/>
</dbReference>
<proteinExistence type="predicted"/>
<name>A0ABT0DCB2_9HYPH</name>
<gene>
    <name evidence="2" type="ORF">MWN34_10730</name>
</gene>
<evidence type="ECO:0000313" key="2">
    <source>
        <dbReference type="EMBL" id="MCK0197387.1"/>
    </source>
</evidence>
<evidence type="ECO:0000313" key="3">
    <source>
        <dbReference type="Proteomes" id="UP001203284"/>
    </source>
</evidence>
<keyword evidence="3" id="KW-1185">Reference proteome</keyword>
<accession>A0ABT0DCB2</accession>
<dbReference type="PROSITE" id="PS50943">
    <property type="entry name" value="HTH_CROC1"/>
    <property type="match status" value="1"/>
</dbReference>
<comment type="caution">
    <text evidence="2">The sequence shown here is derived from an EMBL/GenBank/DDBJ whole genome shotgun (WGS) entry which is preliminary data.</text>
</comment>
<protein>
    <submittedName>
        <fullName evidence="2">Helix-turn-helix domain-containing protein</fullName>
    </submittedName>
</protein>
<dbReference type="InterPro" id="IPR010982">
    <property type="entry name" value="Lambda_DNA-bd_dom_sf"/>
</dbReference>
<dbReference type="CDD" id="cd00093">
    <property type="entry name" value="HTH_XRE"/>
    <property type="match status" value="1"/>
</dbReference>
<dbReference type="SUPFAM" id="SSF47413">
    <property type="entry name" value="lambda repressor-like DNA-binding domains"/>
    <property type="match status" value="1"/>
</dbReference>
<dbReference type="Gene3D" id="1.10.260.40">
    <property type="entry name" value="lambda repressor-like DNA-binding domains"/>
    <property type="match status" value="1"/>
</dbReference>
<sequence length="100" mass="11052">MSKVKLISAQEVHAQDMKDPAYRAEYEALEEEFALITSMIQARARAHLTQAEVAAKMGTTESAVSRLESGRTMPSTRTLKRYAEATGTRLRITLEPAPQG</sequence>